<evidence type="ECO:0000256" key="1">
    <source>
        <dbReference type="SAM" id="SignalP"/>
    </source>
</evidence>
<sequence length="68" mass="6515">MIIFLFIVLMSTMEAQCGPLAYAACQAACAAGAAAVAGGGAFTTTPAAVAAYSACQAGCSALLLAPTP</sequence>
<proteinExistence type="predicted"/>
<evidence type="ECO:0000313" key="2">
    <source>
        <dbReference type="Proteomes" id="UP000887577"/>
    </source>
</evidence>
<accession>A0A914Y1P9</accession>
<feature type="chain" id="PRO_5037824267" evidence="1">
    <location>
        <begin position="18"/>
        <end position="68"/>
    </location>
</feature>
<dbReference type="Proteomes" id="UP000887577">
    <property type="component" value="Unplaced"/>
</dbReference>
<name>A0A914Y1P9_9BILA</name>
<evidence type="ECO:0000313" key="3">
    <source>
        <dbReference type="WBParaSite" id="PSU_v2.g11747.t1"/>
    </source>
</evidence>
<reference evidence="3" key="1">
    <citation type="submission" date="2022-11" db="UniProtKB">
        <authorList>
            <consortium name="WormBaseParasite"/>
        </authorList>
    </citation>
    <scope>IDENTIFICATION</scope>
</reference>
<keyword evidence="2" id="KW-1185">Reference proteome</keyword>
<feature type="signal peptide" evidence="1">
    <location>
        <begin position="1"/>
        <end position="17"/>
    </location>
</feature>
<dbReference type="AlphaFoldDB" id="A0A914Y1P9"/>
<organism evidence="2 3">
    <name type="scientific">Panagrolaimus superbus</name>
    <dbReference type="NCBI Taxonomy" id="310955"/>
    <lineage>
        <taxon>Eukaryota</taxon>
        <taxon>Metazoa</taxon>
        <taxon>Ecdysozoa</taxon>
        <taxon>Nematoda</taxon>
        <taxon>Chromadorea</taxon>
        <taxon>Rhabditida</taxon>
        <taxon>Tylenchina</taxon>
        <taxon>Panagrolaimomorpha</taxon>
        <taxon>Panagrolaimoidea</taxon>
        <taxon>Panagrolaimidae</taxon>
        <taxon>Panagrolaimus</taxon>
    </lineage>
</organism>
<keyword evidence="1" id="KW-0732">Signal</keyword>
<protein>
    <submittedName>
        <fullName evidence="3">Uncharacterized protein</fullName>
    </submittedName>
</protein>
<dbReference type="WBParaSite" id="PSU_v2.g11747.t1">
    <property type="protein sequence ID" value="PSU_v2.g11747.t1"/>
    <property type="gene ID" value="PSU_v2.g11747"/>
</dbReference>